<accession>A0A1F7GXA9</accession>
<dbReference type="InterPro" id="IPR005754">
    <property type="entry name" value="Sortase"/>
</dbReference>
<dbReference type="SUPFAM" id="SSF63817">
    <property type="entry name" value="Sortase"/>
    <property type="match status" value="1"/>
</dbReference>
<dbReference type="InterPro" id="IPR023365">
    <property type="entry name" value="Sortase_dom-sf"/>
</dbReference>
<dbReference type="Pfam" id="PF04203">
    <property type="entry name" value="Sortase"/>
    <property type="match status" value="1"/>
</dbReference>
<dbReference type="Gene3D" id="2.40.260.10">
    <property type="entry name" value="Sortase"/>
    <property type="match status" value="1"/>
</dbReference>
<evidence type="ECO:0000313" key="3">
    <source>
        <dbReference type="EMBL" id="OGK23122.1"/>
    </source>
</evidence>
<comment type="caution">
    <text evidence="3">The sequence shown here is derived from an EMBL/GenBank/DDBJ whole genome shotgun (WGS) entry which is preliminary data.</text>
</comment>
<sequence>MTTSEYIRILFLRTLGNFLVLFSIFMLAWVFYKPALEEIKYAANQITGKKYILVDEAQERPRFTTTSGSQQKGLLAQALHLNDIEVLVPKDPNFSIVIPKLGANANVLSNVNPSDENIYKEALQQGVAHAEGSKLPGENGHIYLFAHSTNTFANVGRYNAVFYLLYKLDPGDEVNLYFKGVRYKYVVTGKEVVNPSDVQYLTRQTDREFLTLQTCWPPGTIYQRMLIFAEPTAR</sequence>
<dbReference type="NCBIfam" id="TIGR01076">
    <property type="entry name" value="sortase_fam"/>
    <property type="match status" value="1"/>
</dbReference>
<protein>
    <recommendedName>
        <fullName evidence="5">Sortase</fullName>
    </recommendedName>
</protein>
<keyword evidence="1" id="KW-0378">Hydrolase</keyword>
<evidence type="ECO:0000256" key="1">
    <source>
        <dbReference type="ARBA" id="ARBA00022801"/>
    </source>
</evidence>
<proteinExistence type="predicted"/>
<evidence type="ECO:0000313" key="4">
    <source>
        <dbReference type="Proteomes" id="UP000177159"/>
    </source>
</evidence>
<keyword evidence="2" id="KW-0812">Transmembrane</keyword>
<reference evidence="3 4" key="1">
    <citation type="journal article" date="2016" name="Nat. Commun.">
        <title>Thousands of microbial genomes shed light on interconnected biogeochemical processes in an aquifer system.</title>
        <authorList>
            <person name="Anantharaman K."/>
            <person name="Brown C.T."/>
            <person name="Hug L.A."/>
            <person name="Sharon I."/>
            <person name="Castelle C.J."/>
            <person name="Probst A.J."/>
            <person name="Thomas B.C."/>
            <person name="Singh A."/>
            <person name="Wilkins M.J."/>
            <person name="Karaoz U."/>
            <person name="Brodie E.L."/>
            <person name="Williams K.H."/>
            <person name="Hubbard S.S."/>
            <person name="Banfield J.F."/>
        </authorList>
    </citation>
    <scope>NUCLEOTIDE SEQUENCE [LARGE SCALE GENOMIC DNA]</scope>
</reference>
<feature type="transmembrane region" description="Helical" evidence="2">
    <location>
        <begin position="6"/>
        <end position="32"/>
    </location>
</feature>
<name>A0A1F7GXA9_9BACT</name>
<evidence type="ECO:0008006" key="5">
    <source>
        <dbReference type="Google" id="ProtNLM"/>
    </source>
</evidence>
<keyword evidence="2" id="KW-1133">Transmembrane helix</keyword>
<dbReference type="Proteomes" id="UP000177159">
    <property type="component" value="Unassembled WGS sequence"/>
</dbReference>
<keyword evidence="2" id="KW-0472">Membrane</keyword>
<dbReference type="GO" id="GO:0016787">
    <property type="term" value="F:hydrolase activity"/>
    <property type="evidence" value="ECO:0007669"/>
    <property type="project" value="UniProtKB-KW"/>
</dbReference>
<evidence type="ECO:0000256" key="2">
    <source>
        <dbReference type="SAM" id="Phobius"/>
    </source>
</evidence>
<dbReference type="AlphaFoldDB" id="A0A1F7GXA9"/>
<dbReference type="EMBL" id="MFZM01000025">
    <property type="protein sequence ID" value="OGK23122.1"/>
    <property type="molecule type" value="Genomic_DNA"/>
</dbReference>
<gene>
    <name evidence="3" type="ORF">A3C24_01390</name>
</gene>
<organism evidence="3 4">
    <name type="scientific">Candidatus Roizmanbacteria bacterium RIFCSPHIGHO2_02_FULL_37_24</name>
    <dbReference type="NCBI Taxonomy" id="1802037"/>
    <lineage>
        <taxon>Bacteria</taxon>
        <taxon>Candidatus Roizmaniibacteriota</taxon>
    </lineage>
</organism>